<dbReference type="RefSeq" id="WP_267265342.1">
    <property type="nucleotide sequence ID" value="NZ_JAOVZW010000010.1"/>
</dbReference>
<accession>A0ABT3XSF3</accession>
<keyword evidence="1" id="KW-0732">Signal</keyword>
<evidence type="ECO:0000256" key="1">
    <source>
        <dbReference type="SAM" id="SignalP"/>
    </source>
</evidence>
<reference evidence="2" key="1">
    <citation type="submission" date="2022-10" db="EMBL/GenBank/DDBJ databases">
        <title>Chryseobacterium sp. nov., a novel bacterial species.</title>
        <authorList>
            <person name="Cao Y."/>
        </authorList>
    </citation>
    <scope>NUCLEOTIDE SEQUENCE</scope>
    <source>
        <strain evidence="2">CCTCC AB2015118</strain>
    </source>
</reference>
<feature type="chain" id="PRO_5046706845" evidence="1">
    <location>
        <begin position="21"/>
        <end position="287"/>
    </location>
</feature>
<comment type="caution">
    <text evidence="2">The sequence shown here is derived from an EMBL/GenBank/DDBJ whole genome shotgun (WGS) entry which is preliminary data.</text>
</comment>
<organism evidence="2 3">
    <name type="scientific">Chryseobacterium formosus</name>
    <dbReference type="NCBI Taxonomy" id="1537363"/>
    <lineage>
        <taxon>Bacteria</taxon>
        <taxon>Pseudomonadati</taxon>
        <taxon>Bacteroidota</taxon>
        <taxon>Flavobacteriia</taxon>
        <taxon>Flavobacteriales</taxon>
        <taxon>Weeksellaceae</taxon>
        <taxon>Chryseobacterium group</taxon>
        <taxon>Chryseobacterium</taxon>
    </lineage>
</organism>
<dbReference type="Pfam" id="PF09697">
    <property type="entry name" value="Porph_ging"/>
    <property type="match status" value="1"/>
</dbReference>
<name>A0ABT3XSF3_9FLAO</name>
<dbReference type="EMBL" id="JAOVZW010000010">
    <property type="protein sequence ID" value="MCX8524036.1"/>
    <property type="molecule type" value="Genomic_DNA"/>
</dbReference>
<evidence type="ECO:0000313" key="2">
    <source>
        <dbReference type="EMBL" id="MCX8524036.1"/>
    </source>
</evidence>
<keyword evidence="3" id="KW-1185">Reference proteome</keyword>
<dbReference type="Proteomes" id="UP001073122">
    <property type="component" value="Unassembled WGS sequence"/>
</dbReference>
<evidence type="ECO:0000313" key="3">
    <source>
        <dbReference type="Proteomes" id="UP001073122"/>
    </source>
</evidence>
<feature type="signal peptide" evidence="1">
    <location>
        <begin position="1"/>
        <end position="20"/>
    </location>
</feature>
<proteinExistence type="predicted"/>
<dbReference type="NCBIfam" id="TIGR01200">
    <property type="entry name" value="GLPGLI"/>
    <property type="match status" value="1"/>
</dbReference>
<dbReference type="InterPro" id="IPR005901">
    <property type="entry name" value="GLPGLI"/>
</dbReference>
<protein>
    <submittedName>
        <fullName evidence="2">GLPGLI family protein</fullName>
    </submittedName>
</protein>
<sequence>MKLKLSLLSLFIFLAFSAQSYKAVYDFKWKPQKNATEYLHEDFALIMNENKTSDFLSYIKFKSDSTKTKTVNDFKKVGQGSMSFNYKYGESKFNEIVSKNYTNKEIQFEKQLYDKLFIAKNNCKIEWKINSAKDKFLGYSIQKATTEFGGRKWTAWFTSEIPVQDGPYKFFGLPGLILKINDSENEFLYEMKSITKEANDISERNFGTNTIIKLSSEKFQKIWEDYKKQPSSIFNYQTQPNTDAWTANYTIGGGNPNDKKYRENYDTKTREFLKSFENPIELKNDCQ</sequence>
<gene>
    <name evidence="2" type="ORF">OF897_08875</name>
</gene>